<evidence type="ECO:0000313" key="1">
    <source>
        <dbReference type="EMBL" id="KZE38152.1"/>
    </source>
</evidence>
<gene>
    <name evidence="1" type="ORF">AV656_04305</name>
</gene>
<dbReference type="PANTHER" id="PTHR36441:SF1">
    <property type="entry name" value="DUF503 DOMAIN-CONTAINING PROTEIN"/>
    <property type="match status" value="1"/>
</dbReference>
<dbReference type="PANTHER" id="PTHR36441">
    <property type="entry name" value="HYPOTHETICAL CYTOSOLIC PROTEIN"/>
    <property type="match status" value="1"/>
</dbReference>
<dbReference type="Proteomes" id="UP000076490">
    <property type="component" value="Unassembled WGS sequence"/>
</dbReference>
<accession>A0A161REF4</accession>
<proteinExistence type="predicted"/>
<dbReference type="AlphaFoldDB" id="A0A161REF4"/>
<name>A0A161REF4_9BACL</name>
<organism evidence="1 2">
    <name type="scientific">Bhargavaea cecembensis</name>
    <dbReference type="NCBI Taxonomy" id="394098"/>
    <lineage>
        <taxon>Bacteria</taxon>
        <taxon>Bacillati</taxon>
        <taxon>Bacillota</taxon>
        <taxon>Bacilli</taxon>
        <taxon>Bacillales</taxon>
        <taxon>Caryophanaceae</taxon>
        <taxon>Bhargavaea</taxon>
    </lineage>
</organism>
<dbReference type="InterPro" id="IPR007546">
    <property type="entry name" value="DUF503"/>
</dbReference>
<dbReference type="Gene3D" id="3.30.70.1120">
    <property type="entry name" value="TT1725-like"/>
    <property type="match status" value="1"/>
</dbReference>
<evidence type="ECO:0008006" key="3">
    <source>
        <dbReference type="Google" id="ProtNLM"/>
    </source>
</evidence>
<dbReference type="SUPFAM" id="SSF103007">
    <property type="entry name" value="Hypothetical protein TT1725"/>
    <property type="match status" value="1"/>
</dbReference>
<dbReference type="RefSeq" id="WP_063179371.1">
    <property type="nucleotide sequence ID" value="NZ_LQNT01000009.1"/>
</dbReference>
<reference evidence="1 2" key="1">
    <citation type="submission" date="2016-01" db="EMBL/GenBank/DDBJ databases">
        <title>Whole genome sequencing of Bhargavaea cecembensis T14.</title>
        <authorList>
            <person name="Hong K.W."/>
        </authorList>
    </citation>
    <scope>NUCLEOTIDE SEQUENCE [LARGE SCALE GENOMIC DNA]</scope>
    <source>
        <strain evidence="1 2">T14</strain>
    </source>
</reference>
<dbReference type="OrthoDB" id="9809023at2"/>
<evidence type="ECO:0000313" key="2">
    <source>
        <dbReference type="Proteomes" id="UP000076490"/>
    </source>
</evidence>
<dbReference type="Pfam" id="PF04456">
    <property type="entry name" value="DUF503"/>
    <property type="match status" value="1"/>
</dbReference>
<sequence length="92" mass="10624">MIVAAECEFFLYDTHSLKEKRAILQRMLTRARQKYNVSIAETDHQDLWQRAGFTLAAAASSGMVAEREVDRVLNFLMSHSGWEMTSSKKYHL</sequence>
<protein>
    <recommendedName>
        <fullName evidence="3">DUF503 domain-containing protein</fullName>
    </recommendedName>
</protein>
<dbReference type="EMBL" id="LQNT01000009">
    <property type="protein sequence ID" value="KZE38152.1"/>
    <property type="molecule type" value="Genomic_DNA"/>
</dbReference>
<dbReference type="InterPro" id="IPR036746">
    <property type="entry name" value="TT1725-like_sf"/>
</dbReference>
<comment type="caution">
    <text evidence="1">The sequence shown here is derived from an EMBL/GenBank/DDBJ whole genome shotgun (WGS) entry which is preliminary data.</text>
</comment>